<keyword evidence="5 6" id="KW-0472">Membrane</keyword>
<evidence type="ECO:0000313" key="8">
    <source>
        <dbReference type="Proteomes" id="UP000515123"/>
    </source>
</evidence>
<dbReference type="GO" id="GO:0022857">
    <property type="term" value="F:transmembrane transporter activity"/>
    <property type="evidence" value="ECO:0007669"/>
    <property type="project" value="InterPro"/>
</dbReference>
<evidence type="ECO:0000259" key="7">
    <source>
        <dbReference type="Pfam" id="PF00892"/>
    </source>
</evidence>
<comment type="subcellular location">
    <subcellularLocation>
        <location evidence="1">Membrane</location>
        <topology evidence="1">Multi-pass membrane protein</topology>
    </subcellularLocation>
</comment>
<feature type="transmembrane region" description="Helical" evidence="6">
    <location>
        <begin position="355"/>
        <end position="376"/>
    </location>
</feature>
<dbReference type="InterPro" id="IPR030184">
    <property type="entry name" value="WAT1-related"/>
</dbReference>
<evidence type="ECO:0000256" key="1">
    <source>
        <dbReference type="ARBA" id="ARBA00004141"/>
    </source>
</evidence>
<feature type="transmembrane region" description="Helical" evidence="6">
    <location>
        <begin position="207"/>
        <end position="225"/>
    </location>
</feature>
<reference evidence="8" key="1">
    <citation type="journal article" date="2015" name="Nat. Genet.">
        <title>The pineapple genome and the evolution of CAM photosynthesis.</title>
        <authorList>
            <person name="Ming R."/>
            <person name="VanBuren R."/>
            <person name="Wai C.M."/>
            <person name="Tang H."/>
            <person name="Schatz M.C."/>
            <person name="Bowers J.E."/>
            <person name="Lyons E."/>
            <person name="Wang M.L."/>
            <person name="Chen J."/>
            <person name="Biggers E."/>
            <person name="Zhang J."/>
            <person name="Huang L."/>
            <person name="Zhang L."/>
            <person name="Miao W."/>
            <person name="Zhang J."/>
            <person name="Ye Z."/>
            <person name="Miao C."/>
            <person name="Lin Z."/>
            <person name="Wang H."/>
            <person name="Zhou H."/>
            <person name="Yim W.C."/>
            <person name="Priest H.D."/>
            <person name="Zheng C."/>
            <person name="Woodhouse M."/>
            <person name="Edger P.P."/>
            <person name="Guyot R."/>
            <person name="Guo H.B."/>
            <person name="Guo H."/>
            <person name="Zheng G."/>
            <person name="Singh R."/>
            <person name="Sharma A."/>
            <person name="Min X."/>
            <person name="Zheng Y."/>
            <person name="Lee H."/>
            <person name="Gurtowski J."/>
            <person name="Sedlazeck F.J."/>
            <person name="Harkess A."/>
            <person name="McKain M.R."/>
            <person name="Liao Z."/>
            <person name="Fang J."/>
            <person name="Liu J."/>
            <person name="Zhang X."/>
            <person name="Zhang Q."/>
            <person name="Hu W."/>
            <person name="Qin Y."/>
            <person name="Wang K."/>
            <person name="Chen L.Y."/>
            <person name="Shirley N."/>
            <person name="Lin Y.R."/>
            <person name="Liu L.Y."/>
            <person name="Hernandez A.G."/>
            <person name="Wright C.L."/>
            <person name="Bulone V."/>
            <person name="Tuskan G.A."/>
            <person name="Heath K."/>
            <person name="Zee F."/>
            <person name="Moore P.H."/>
            <person name="Sunkar R."/>
            <person name="Leebens-Mack J.H."/>
            <person name="Mockler T."/>
            <person name="Bennetzen J.L."/>
            <person name="Freeling M."/>
            <person name="Sankoff D."/>
            <person name="Paterson A.H."/>
            <person name="Zhu X."/>
            <person name="Yang X."/>
            <person name="Smith J.A."/>
            <person name="Cushman J.C."/>
            <person name="Paull R.E."/>
            <person name="Yu Q."/>
        </authorList>
    </citation>
    <scope>NUCLEOTIDE SEQUENCE [LARGE SCALE GENOMIC DNA]</scope>
    <source>
        <strain evidence="8">cv. F153</strain>
    </source>
</reference>
<feature type="domain" description="EamA" evidence="7">
    <location>
        <begin position="83"/>
        <end position="223"/>
    </location>
</feature>
<organism evidence="8 9">
    <name type="scientific">Ananas comosus</name>
    <name type="common">Pineapple</name>
    <name type="synonym">Ananas ananas</name>
    <dbReference type="NCBI Taxonomy" id="4615"/>
    <lineage>
        <taxon>Eukaryota</taxon>
        <taxon>Viridiplantae</taxon>
        <taxon>Streptophyta</taxon>
        <taxon>Embryophyta</taxon>
        <taxon>Tracheophyta</taxon>
        <taxon>Spermatophyta</taxon>
        <taxon>Magnoliopsida</taxon>
        <taxon>Liliopsida</taxon>
        <taxon>Poales</taxon>
        <taxon>Bromeliaceae</taxon>
        <taxon>Bromelioideae</taxon>
        <taxon>Ananas</taxon>
    </lineage>
</organism>
<protein>
    <submittedName>
        <fullName evidence="9">WAT1-related protein At5g47470-like</fullName>
    </submittedName>
</protein>
<keyword evidence="4 6" id="KW-1133">Transmembrane helix</keyword>
<keyword evidence="8" id="KW-1185">Reference proteome</keyword>
<dbReference type="RefSeq" id="XP_020085351.1">
    <property type="nucleotide sequence ID" value="XM_020229762.1"/>
</dbReference>
<feature type="transmembrane region" description="Helical" evidence="6">
    <location>
        <begin position="289"/>
        <end position="309"/>
    </location>
</feature>
<feature type="domain" description="EamA" evidence="7">
    <location>
        <begin position="260"/>
        <end position="398"/>
    </location>
</feature>
<evidence type="ECO:0000256" key="3">
    <source>
        <dbReference type="ARBA" id="ARBA00022692"/>
    </source>
</evidence>
<accession>A0A6P5ENV8</accession>
<evidence type="ECO:0000256" key="4">
    <source>
        <dbReference type="ARBA" id="ARBA00022989"/>
    </source>
</evidence>
<reference evidence="9" key="2">
    <citation type="submission" date="2025-08" db="UniProtKB">
        <authorList>
            <consortium name="RefSeq"/>
        </authorList>
    </citation>
    <scope>IDENTIFICATION</scope>
    <source>
        <tissue evidence="9">Leaf</tissue>
    </source>
</reference>
<dbReference type="SUPFAM" id="SSF103481">
    <property type="entry name" value="Multidrug resistance efflux transporter EmrE"/>
    <property type="match status" value="2"/>
</dbReference>
<feature type="transmembrane region" description="Helical" evidence="6">
    <location>
        <begin position="173"/>
        <end position="195"/>
    </location>
</feature>
<feature type="transmembrane region" description="Helical" evidence="6">
    <location>
        <begin position="80"/>
        <end position="104"/>
    </location>
</feature>
<evidence type="ECO:0000256" key="2">
    <source>
        <dbReference type="ARBA" id="ARBA00007635"/>
    </source>
</evidence>
<evidence type="ECO:0000256" key="5">
    <source>
        <dbReference type="ARBA" id="ARBA00023136"/>
    </source>
</evidence>
<evidence type="ECO:0000313" key="9">
    <source>
        <dbReference type="RefSeq" id="XP_020085351.1"/>
    </source>
</evidence>
<feature type="transmembrane region" description="Helical" evidence="6">
    <location>
        <begin position="110"/>
        <end position="131"/>
    </location>
</feature>
<gene>
    <name evidence="9" type="primary">LOC109708143</name>
</gene>
<evidence type="ECO:0000256" key="6">
    <source>
        <dbReference type="SAM" id="Phobius"/>
    </source>
</evidence>
<dbReference type="Gramene" id="Aco012811.1.mrna1">
    <property type="protein sequence ID" value="Aco012811.1.mrna1"/>
    <property type="gene ID" value="Aco012811.1.path1"/>
</dbReference>
<dbReference type="OrthoDB" id="642067at2759"/>
<name>A0A6P5ENV8_ANACO</name>
<feature type="transmembrane region" description="Helical" evidence="6">
    <location>
        <begin position="382"/>
        <end position="400"/>
    </location>
</feature>
<feature type="transmembrane region" description="Helical" evidence="6">
    <location>
        <begin position="321"/>
        <end position="343"/>
    </location>
</feature>
<keyword evidence="3 6" id="KW-0812">Transmembrane</keyword>
<dbReference type="Proteomes" id="UP000515123">
    <property type="component" value="Linkage group 3"/>
</dbReference>
<dbReference type="GeneID" id="109708143"/>
<dbReference type="AlphaFoldDB" id="A0A6P5ENV8"/>
<dbReference type="PANTHER" id="PTHR31218">
    <property type="entry name" value="WAT1-RELATED PROTEIN"/>
    <property type="match status" value="1"/>
</dbReference>
<dbReference type="InterPro" id="IPR000620">
    <property type="entry name" value="EamA_dom"/>
</dbReference>
<sequence>MNEYTEGYLPYPPLPSSPLSGGAIVGLPTRRRSLPGGSAHRDSPREARNNIPGGGSFAFAFASASPSPFGSGCGFLEDSLIICGLVAVQLIGAAYMVLLAPILSLGLNPLFLVAFGSLATSVFTFPFAVAFEKKKWPSRISPMLMAQFALLALGGVTAFQGLMLLGMKKTSPAIAAAMPNLAPGFIFVIAACLRFEKVDMKCLYTRVKILGTLLCLGGAITMSFLQSPSSTSPVHAAPRSPVASSSGLAPQTVYHEWVVGCGCLLAAVLVVSCNTVLQAATMVHFPAPFTLCAVTSMIGAVLTAIAQIISEGRIEMGSPVISLTSVVALILLGSMMSSVCVAFQTWAVKRKGPVIVSMFSPTQTVGTAILSAIFLGQVIQPGSLAGILVLFFGLYIVLWAKKKEGLLLPTSEETSTVLTQQTEDIEKPLLS</sequence>
<dbReference type="GO" id="GO:0016020">
    <property type="term" value="C:membrane"/>
    <property type="evidence" value="ECO:0007669"/>
    <property type="project" value="UniProtKB-SubCell"/>
</dbReference>
<feature type="transmembrane region" description="Helical" evidence="6">
    <location>
        <begin position="257"/>
        <end position="277"/>
    </location>
</feature>
<comment type="similarity">
    <text evidence="2">Belongs to the drug/metabolite transporter (DMT) superfamily. Plant drug/metabolite exporter (P-DME) (TC 2.A.7.4) family.</text>
</comment>
<dbReference type="InterPro" id="IPR037185">
    <property type="entry name" value="EmrE-like"/>
</dbReference>
<proteinExistence type="inferred from homology"/>
<dbReference type="Pfam" id="PF00892">
    <property type="entry name" value="EamA"/>
    <property type="match status" value="2"/>
</dbReference>
<feature type="transmembrane region" description="Helical" evidence="6">
    <location>
        <begin position="143"/>
        <end position="167"/>
    </location>
</feature>